<evidence type="ECO:0000256" key="9">
    <source>
        <dbReference type="ARBA" id="ARBA00023012"/>
    </source>
</evidence>
<dbReference type="GO" id="GO:0000155">
    <property type="term" value="F:phosphorelay sensor kinase activity"/>
    <property type="evidence" value="ECO:0007669"/>
    <property type="project" value="InterPro"/>
</dbReference>
<dbReference type="FunFam" id="3.30.565.10:FF:000010">
    <property type="entry name" value="Sensor histidine kinase RcsC"/>
    <property type="match status" value="1"/>
</dbReference>
<dbReference type="PANTHER" id="PTHR43047:SF72">
    <property type="entry name" value="OSMOSENSING HISTIDINE PROTEIN KINASE SLN1"/>
    <property type="match status" value="1"/>
</dbReference>
<feature type="modified residue" description="4-aspartylphosphate" evidence="12">
    <location>
        <position position="703"/>
    </location>
</feature>
<organism evidence="18 19">
    <name type="scientific">Bradyrhizobium centrolobii</name>
    <dbReference type="NCBI Taxonomy" id="1505087"/>
    <lineage>
        <taxon>Bacteria</taxon>
        <taxon>Pseudomonadati</taxon>
        <taxon>Pseudomonadota</taxon>
        <taxon>Alphaproteobacteria</taxon>
        <taxon>Hyphomicrobiales</taxon>
        <taxon>Nitrobacteraceae</taxon>
        <taxon>Bradyrhizobium</taxon>
    </lineage>
</organism>
<dbReference type="AlphaFoldDB" id="A0A176Y9Y6"/>
<feature type="modified residue" description="4-aspartylphosphate" evidence="12">
    <location>
        <position position="823"/>
    </location>
</feature>
<dbReference type="InterPro" id="IPR005467">
    <property type="entry name" value="His_kinase_dom"/>
</dbReference>
<dbReference type="Gene3D" id="3.30.565.10">
    <property type="entry name" value="Histidine kinase-like ATPase, C-terminal domain"/>
    <property type="match status" value="1"/>
</dbReference>
<dbReference type="Proteomes" id="UP000076959">
    <property type="component" value="Unassembled WGS sequence"/>
</dbReference>
<dbReference type="SMART" id="SM00304">
    <property type="entry name" value="HAMP"/>
    <property type="match status" value="1"/>
</dbReference>
<dbReference type="GO" id="GO:0005524">
    <property type="term" value="F:ATP binding"/>
    <property type="evidence" value="ECO:0007669"/>
    <property type="project" value="UniProtKB-KW"/>
</dbReference>
<dbReference type="Gene3D" id="1.10.287.130">
    <property type="match status" value="1"/>
</dbReference>
<dbReference type="Pfam" id="PF02518">
    <property type="entry name" value="HATPase_c"/>
    <property type="match status" value="1"/>
</dbReference>
<dbReference type="CDD" id="cd06225">
    <property type="entry name" value="HAMP"/>
    <property type="match status" value="1"/>
</dbReference>
<keyword evidence="14" id="KW-0812">Transmembrane</keyword>
<comment type="catalytic activity">
    <reaction evidence="1">
        <text>ATP + protein L-histidine = ADP + protein N-phospho-L-histidine.</text>
        <dbReference type="EC" id="2.7.13.3"/>
    </reaction>
</comment>
<keyword evidence="6" id="KW-0547">Nucleotide-binding</keyword>
<dbReference type="SUPFAM" id="SSF55874">
    <property type="entry name" value="ATPase domain of HSP90 chaperone/DNA topoisomerase II/histidine kinase"/>
    <property type="match status" value="1"/>
</dbReference>
<dbReference type="InterPro" id="IPR001789">
    <property type="entry name" value="Sig_transdc_resp-reg_receiver"/>
</dbReference>
<keyword evidence="9" id="KW-0902">Two-component regulatory system</keyword>
<dbReference type="STRING" id="1505087.AYJ54_33085"/>
<dbReference type="SMART" id="SM00388">
    <property type="entry name" value="HisKA"/>
    <property type="match status" value="1"/>
</dbReference>
<dbReference type="FunFam" id="1.10.287.130:FF:000038">
    <property type="entry name" value="Sensory transduction histidine kinase"/>
    <property type="match status" value="1"/>
</dbReference>
<comment type="subcellular location">
    <subcellularLocation>
        <location evidence="2">Membrane</location>
    </subcellularLocation>
</comment>
<evidence type="ECO:0000256" key="12">
    <source>
        <dbReference type="PROSITE-ProRule" id="PRU00169"/>
    </source>
</evidence>
<sequence>MARLNIRTRIILLSSALLLVILGTNIYLTRKLANNSAIVAEVSDLIGVIESANGARVAFGELRYWLTDLAVSMLTLSERNAAEARSRMERLLDQVAASKPDRIVTVRTELAQFEKFAADAVEEYTADRRVTGNSLLAQARTHSVVVDETLTSIVTELTQEAAAARNRAVAEVTAATRLTQGIVVAVVIGGVLLTFFLLRSITLPLRRLVVAIDGLNAGDVAVPIPDAGRDEIGAMARTLAIFRDTLKERDRLTSEREYERKTLAAAIATISDGFVLYDADDRIVVCNERVREIYPQRADLFQPGTSFCEILDGAVTRSVPDLNGRTPEQWREERLSQHSEPFSVAEHSYRNDLWVRVTQRKTHDGGTVVVYTDITELKRRQIDLEQAREEAEAANRTKSQFLANMSHELRTPLNAIIGIAEMLHEETQETPDTAFAEPVGRIVRAGKHLLMLINDILDLSKIEAGKLDLYPEELDVAALVGEVAKTTQSIADKNRNQLIVDCPADIGVIRADSTRVRQVLLNLLSNACKFTEDGEIRLSAARETDGSRGSLVFVVADTGIGITVEQLGRLFQEFSQADGSTTRKYGGSGLGLAISQRLCRAMGGEITVASMPGRGAVFTVRLPDQALPVATQRAEMPAVANGGPPIRMMGPAPRVLVIDDDLDALDVMRRFLGKEGFDVLTAQGGQEGLTLARELRPSLITLDVLMPELDGWHVLRELKSMPELAPIPVIMLTIVDERSKGYALGASEYITKPIDWTRLRAVLHHLSGGPSRKDILLIEDDEQTRRLLASRLAAEGWRIVEAENGQEGLKRLAQRRPSLILLDLMMPEMDGFEFIEALRGNAAFEDIPVIVMTATDLSEAHRQRLNDGIVEFVSKAGCTRDELLTRVRDFLMHKLPTNGPQRRAESHG</sequence>
<keyword evidence="19" id="KW-1185">Reference proteome</keyword>
<evidence type="ECO:0000256" key="1">
    <source>
        <dbReference type="ARBA" id="ARBA00000085"/>
    </source>
</evidence>
<dbReference type="GO" id="GO:0005886">
    <property type="term" value="C:plasma membrane"/>
    <property type="evidence" value="ECO:0007669"/>
    <property type="project" value="TreeGrafter"/>
</dbReference>
<proteinExistence type="predicted"/>
<evidence type="ECO:0000256" key="6">
    <source>
        <dbReference type="ARBA" id="ARBA00022741"/>
    </source>
</evidence>
<dbReference type="PRINTS" id="PR00344">
    <property type="entry name" value="BCTRLSENSOR"/>
</dbReference>
<dbReference type="EC" id="2.7.13.3" evidence="3"/>
<evidence type="ECO:0000256" key="10">
    <source>
        <dbReference type="ARBA" id="ARBA00023136"/>
    </source>
</evidence>
<keyword evidence="8" id="KW-0067">ATP-binding</keyword>
<dbReference type="Gene3D" id="3.40.50.2300">
    <property type="match status" value="2"/>
</dbReference>
<evidence type="ECO:0000256" key="14">
    <source>
        <dbReference type="SAM" id="Phobius"/>
    </source>
</evidence>
<accession>A0A176Y9Y6</accession>
<evidence type="ECO:0000256" key="7">
    <source>
        <dbReference type="ARBA" id="ARBA00022777"/>
    </source>
</evidence>
<dbReference type="SMART" id="SM00387">
    <property type="entry name" value="HATPase_c"/>
    <property type="match status" value="1"/>
</dbReference>
<evidence type="ECO:0000313" key="18">
    <source>
        <dbReference type="EMBL" id="OAE99593.1"/>
    </source>
</evidence>
<dbReference type="InterPro" id="IPR003594">
    <property type="entry name" value="HATPase_dom"/>
</dbReference>
<feature type="transmembrane region" description="Helical" evidence="14">
    <location>
        <begin position="178"/>
        <end position="198"/>
    </location>
</feature>
<keyword evidence="13" id="KW-0175">Coiled coil</keyword>
<dbReference type="RefSeq" id="WP_063708372.1">
    <property type="nucleotide sequence ID" value="NZ_LUUB01000119.1"/>
</dbReference>
<dbReference type="CDD" id="cd16922">
    <property type="entry name" value="HATPase_EvgS-ArcB-TorS-like"/>
    <property type="match status" value="1"/>
</dbReference>
<keyword evidence="14" id="KW-1133">Transmembrane helix</keyword>
<dbReference type="PROSITE" id="PS50885">
    <property type="entry name" value="HAMP"/>
    <property type="match status" value="1"/>
</dbReference>
<dbReference type="InterPro" id="IPR035965">
    <property type="entry name" value="PAS-like_dom_sf"/>
</dbReference>
<dbReference type="PROSITE" id="PS50110">
    <property type="entry name" value="RESPONSE_REGULATORY"/>
    <property type="match status" value="2"/>
</dbReference>
<comment type="caution">
    <text evidence="18">The sequence shown here is derived from an EMBL/GenBank/DDBJ whole genome shotgun (WGS) entry which is preliminary data.</text>
</comment>
<dbReference type="Gene3D" id="6.10.340.10">
    <property type="match status" value="1"/>
</dbReference>
<dbReference type="Pfam" id="PF00072">
    <property type="entry name" value="Response_reg"/>
    <property type="match status" value="2"/>
</dbReference>
<evidence type="ECO:0000259" key="17">
    <source>
        <dbReference type="PROSITE" id="PS50885"/>
    </source>
</evidence>
<dbReference type="SUPFAM" id="SSF47384">
    <property type="entry name" value="Homodimeric domain of signal transducing histidine kinase"/>
    <property type="match status" value="1"/>
</dbReference>
<dbReference type="InterPro" id="IPR003660">
    <property type="entry name" value="HAMP_dom"/>
</dbReference>
<protein>
    <recommendedName>
        <fullName evidence="3">histidine kinase</fullName>
        <ecNumber evidence="3">2.7.13.3</ecNumber>
    </recommendedName>
</protein>
<evidence type="ECO:0000259" key="16">
    <source>
        <dbReference type="PROSITE" id="PS50110"/>
    </source>
</evidence>
<evidence type="ECO:0000256" key="2">
    <source>
        <dbReference type="ARBA" id="ARBA00004370"/>
    </source>
</evidence>
<evidence type="ECO:0000256" key="4">
    <source>
        <dbReference type="ARBA" id="ARBA00022553"/>
    </source>
</evidence>
<feature type="domain" description="HAMP" evidence="17">
    <location>
        <begin position="199"/>
        <end position="251"/>
    </location>
</feature>
<dbReference type="GO" id="GO:0009927">
    <property type="term" value="F:histidine phosphotransfer kinase activity"/>
    <property type="evidence" value="ECO:0007669"/>
    <property type="project" value="TreeGrafter"/>
</dbReference>
<keyword evidence="5" id="KW-0808">Transferase</keyword>
<dbReference type="SMART" id="SM00448">
    <property type="entry name" value="REC"/>
    <property type="match status" value="2"/>
</dbReference>
<dbReference type="SUPFAM" id="SSF158472">
    <property type="entry name" value="HAMP domain-like"/>
    <property type="match status" value="1"/>
</dbReference>
<keyword evidence="4 12" id="KW-0597">Phosphoprotein</keyword>
<dbReference type="InterPro" id="IPR003661">
    <property type="entry name" value="HisK_dim/P_dom"/>
</dbReference>
<dbReference type="Pfam" id="PF00512">
    <property type="entry name" value="HisKA"/>
    <property type="match status" value="1"/>
</dbReference>
<dbReference type="Gene3D" id="3.30.450.20">
    <property type="entry name" value="PAS domain"/>
    <property type="match status" value="1"/>
</dbReference>
<dbReference type="CDD" id="cd00082">
    <property type="entry name" value="HisKA"/>
    <property type="match status" value="1"/>
</dbReference>
<dbReference type="OrthoDB" id="9810730at2"/>
<feature type="domain" description="Response regulatory" evidence="16">
    <location>
        <begin position="654"/>
        <end position="767"/>
    </location>
</feature>
<keyword evidence="11" id="KW-0131">Cell cycle</keyword>
<keyword evidence="7" id="KW-0418">Kinase</keyword>
<dbReference type="PROSITE" id="PS50109">
    <property type="entry name" value="HIS_KIN"/>
    <property type="match status" value="1"/>
</dbReference>
<name>A0A176Y9Y6_9BRAD</name>
<feature type="domain" description="Histidine kinase" evidence="15">
    <location>
        <begin position="404"/>
        <end position="626"/>
    </location>
</feature>
<dbReference type="Pfam" id="PF00672">
    <property type="entry name" value="HAMP"/>
    <property type="match status" value="1"/>
</dbReference>
<evidence type="ECO:0000256" key="5">
    <source>
        <dbReference type="ARBA" id="ARBA00022679"/>
    </source>
</evidence>
<evidence type="ECO:0000256" key="8">
    <source>
        <dbReference type="ARBA" id="ARBA00022840"/>
    </source>
</evidence>
<keyword evidence="10 14" id="KW-0472">Membrane</keyword>
<dbReference type="SUPFAM" id="SSF55785">
    <property type="entry name" value="PYP-like sensor domain (PAS domain)"/>
    <property type="match status" value="1"/>
</dbReference>
<feature type="domain" description="Response regulatory" evidence="16">
    <location>
        <begin position="774"/>
        <end position="890"/>
    </location>
</feature>
<dbReference type="InterPro" id="IPR036097">
    <property type="entry name" value="HisK_dim/P_sf"/>
</dbReference>
<evidence type="ECO:0000256" key="11">
    <source>
        <dbReference type="ARBA" id="ARBA00023306"/>
    </source>
</evidence>
<dbReference type="InterPro" id="IPR036890">
    <property type="entry name" value="HATPase_C_sf"/>
</dbReference>
<evidence type="ECO:0000259" key="15">
    <source>
        <dbReference type="PROSITE" id="PS50109"/>
    </source>
</evidence>
<evidence type="ECO:0000256" key="13">
    <source>
        <dbReference type="SAM" id="Coils"/>
    </source>
</evidence>
<dbReference type="EMBL" id="LUUB01000119">
    <property type="protein sequence ID" value="OAE99593.1"/>
    <property type="molecule type" value="Genomic_DNA"/>
</dbReference>
<evidence type="ECO:0000256" key="3">
    <source>
        <dbReference type="ARBA" id="ARBA00012438"/>
    </source>
</evidence>
<dbReference type="InterPro" id="IPR011006">
    <property type="entry name" value="CheY-like_superfamily"/>
</dbReference>
<dbReference type="InterPro" id="IPR004358">
    <property type="entry name" value="Sig_transdc_His_kin-like_C"/>
</dbReference>
<reference evidence="18 19" key="1">
    <citation type="submission" date="2016-03" db="EMBL/GenBank/DDBJ databases">
        <title>Draft Genome Sequence of the Strain BR 10245 (Bradyrhizobium sp.) isolated from nodules of Centrolobium paraense.</title>
        <authorList>
            <person name="Simoes-Araujo J.L.Sr."/>
            <person name="Barauna A.C."/>
            <person name="Silva K."/>
            <person name="Zilli J.E."/>
        </authorList>
    </citation>
    <scope>NUCLEOTIDE SEQUENCE [LARGE SCALE GENOMIC DNA]</scope>
    <source>
        <strain evidence="18 19">BR 10245</strain>
    </source>
</reference>
<dbReference type="SUPFAM" id="SSF52172">
    <property type="entry name" value="CheY-like"/>
    <property type="match status" value="2"/>
</dbReference>
<gene>
    <name evidence="18" type="ORF">AYJ54_33085</name>
</gene>
<evidence type="ECO:0000313" key="19">
    <source>
        <dbReference type="Proteomes" id="UP000076959"/>
    </source>
</evidence>
<dbReference type="PANTHER" id="PTHR43047">
    <property type="entry name" value="TWO-COMPONENT HISTIDINE PROTEIN KINASE"/>
    <property type="match status" value="1"/>
</dbReference>
<feature type="coiled-coil region" evidence="13">
    <location>
        <begin position="374"/>
        <end position="404"/>
    </location>
</feature>
<dbReference type="Pfam" id="PF12860">
    <property type="entry name" value="PAS_7"/>
    <property type="match status" value="1"/>
</dbReference>